<keyword evidence="1" id="KW-1133">Transmembrane helix</keyword>
<protein>
    <submittedName>
        <fullName evidence="2">DUF2812 domain-containing protein</fullName>
    </submittedName>
</protein>
<dbReference type="EMBL" id="JACSQN010000008">
    <property type="protein sequence ID" value="MBD7984949.1"/>
    <property type="molecule type" value="Genomic_DNA"/>
</dbReference>
<reference evidence="2 3" key="1">
    <citation type="submission" date="2020-08" db="EMBL/GenBank/DDBJ databases">
        <title>A Genomic Blueprint of the Chicken Gut Microbiome.</title>
        <authorList>
            <person name="Gilroy R."/>
            <person name="Ravi A."/>
            <person name="Getino M."/>
            <person name="Pursley I."/>
            <person name="Horton D.L."/>
            <person name="Alikhan N.-F."/>
            <person name="Baker D."/>
            <person name="Gharbi K."/>
            <person name="Hall N."/>
            <person name="Watson M."/>
            <person name="Adriaenssens E.M."/>
            <person name="Foster-Nyarko E."/>
            <person name="Jarju S."/>
            <person name="Secka A."/>
            <person name="Antonio M."/>
            <person name="Oren A."/>
            <person name="Chaudhuri R."/>
            <person name="La Ragione R.M."/>
            <person name="Hildebrand F."/>
            <person name="Pallen M.J."/>
        </authorList>
    </citation>
    <scope>NUCLEOTIDE SEQUENCE [LARGE SCALE GENOMIC DNA]</scope>
    <source>
        <strain evidence="2 3">Sa2YVA2</strain>
    </source>
</reference>
<feature type="transmembrane region" description="Helical" evidence="1">
    <location>
        <begin position="138"/>
        <end position="160"/>
    </location>
</feature>
<evidence type="ECO:0000256" key="1">
    <source>
        <dbReference type="SAM" id="Phobius"/>
    </source>
</evidence>
<evidence type="ECO:0000313" key="2">
    <source>
        <dbReference type="EMBL" id="MBD7984949.1"/>
    </source>
</evidence>
<proteinExistence type="predicted"/>
<dbReference type="RefSeq" id="WP_191694645.1">
    <property type="nucleotide sequence ID" value="NZ_JACSQN010000008.1"/>
</dbReference>
<evidence type="ECO:0000313" key="3">
    <source>
        <dbReference type="Proteomes" id="UP000626786"/>
    </source>
</evidence>
<name>A0ABR8UB21_9BACL</name>
<gene>
    <name evidence="2" type="ORF">H9649_10160</name>
</gene>
<dbReference type="Proteomes" id="UP000626786">
    <property type="component" value="Unassembled WGS sequence"/>
</dbReference>
<comment type="caution">
    <text evidence="2">The sequence shown here is derived from an EMBL/GenBank/DDBJ whole genome shotgun (WGS) entry which is preliminary data.</text>
</comment>
<sequence>MKKTRLFWSYRIDNTERWLSQMAQDGNHVQDLNPLARTFTFQKGPSSETSYAIQYNEKELTSGLRSSGWKKAASAGKWRILKNDSKNARTIPLRNSILKRTRFHSYLFLALATLLLSLQLPLIVIMGIGLSVSEARFIWTPLLMPFILFVCLGGLAIYVFRAYRKFEVSEMGAEVDEVTSGEKTRKLRPGWMYQPYQTKKWLESLAAQGLILESVSTLFFTFTKCEPQQISYEVNFESKVNTDFYSFHKENGWQLKFASNLSWLNYSIWAMPYKAGEKVPAFIYDPEEKARHMRKAFRMNIGIAALIVLMTIQSIYINTVSSPSPFFEWSFIGFIRSLLIVSMILWIYLIIKIIASYRKEMKLLQL</sequence>
<dbReference type="InterPro" id="IPR021359">
    <property type="entry name" value="DUF2812"/>
</dbReference>
<feature type="transmembrane region" description="Helical" evidence="1">
    <location>
        <begin position="106"/>
        <end position="132"/>
    </location>
</feature>
<organism evidence="2 3">
    <name type="scientific">Sporosarcina quadrami</name>
    <dbReference type="NCBI Taxonomy" id="2762234"/>
    <lineage>
        <taxon>Bacteria</taxon>
        <taxon>Bacillati</taxon>
        <taxon>Bacillota</taxon>
        <taxon>Bacilli</taxon>
        <taxon>Bacillales</taxon>
        <taxon>Caryophanaceae</taxon>
        <taxon>Sporosarcina</taxon>
    </lineage>
</organism>
<keyword evidence="1" id="KW-0812">Transmembrane</keyword>
<keyword evidence="3" id="KW-1185">Reference proteome</keyword>
<keyword evidence="1" id="KW-0472">Membrane</keyword>
<accession>A0ABR8UB21</accession>
<feature type="transmembrane region" description="Helical" evidence="1">
    <location>
        <begin position="299"/>
        <end position="317"/>
    </location>
</feature>
<feature type="transmembrane region" description="Helical" evidence="1">
    <location>
        <begin position="329"/>
        <end position="351"/>
    </location>
</feature>
<dbReference type="Pfam" id="PF11193">
    <property type="entry name" value="DUF2812"/>
    <property type="match status" value="2"/>
</dbReference>